<keyword evidence="2" id="KW-1185">Reference proteome</keyword>
<accession>A0ACC2WAH7</accession>
<evidence type="ECO:0000313" key="2">
    <source>
        <dbReference type="Proteomes" id="UP001230649"/>
    </source>
</evidence>
<gene>
    <name evidence="1" type="ORF">QFC20_003630</name>
</gene>
<proteinExistence type="predicted"/>
<comment type="caution">
    <text evidence="1">The sequence shown here is derived from an EMBL/GenBank/DDBJ whole genome shotgun (WGS) entry which is preliminary data.</text>
</comment>
<reference evidence="1" key="1">
    <citation type="submission" date="2023-04" db="EMBL/GenBank/DDBJ databases">
        <title>Draft Genome sequencing of Naganishia species isolated from polar environments using Oxford Nanopore Technology.</title>
        <authorList>
            <person name="Leo P."/>
            <person name="Venkateswaran K."/>
        </authorList>
    </citation>
    <scope>NUCLEOTIDE SEQUENCE</scope>
    <source>
        <strain evidence="1">MNA-CCFEE 5262</strain>
    </source>
</reference>
<name>A0ACC2WAH7_9TREE</name>
<sequence length="623" mass="68651">MSSPPRNHSAASPRADPPGHQPLFISYVTGTRPGTGQWTTRVSRQVADSTVVHRASSGNHPEAANSASIRTGVEGGETVSKEDHLAASAFTAHYDVVPVFRHECGERAAAAEKWSARDRGDAKVPLITRQESGLESRPTLRHLWERAGTPSKVGDGRLTEEQIFKGLVVDYLSHERFPNTVGVLLGARPSADQEADGKGKAREDLETRQDDDDVHMMSASTTFASTRSPKPQEKESGKFDAAACVKQIERRKEIREMIIAGRITAATELLRRHFPSLLDTSRDEYVNPYDGEDDDDMEEEEDDFVATEWAAKKSGSRTNGKTGTVPDAALPVTNSRAHVRTTHVSGNAARGGAGSRFGIMTRPSGNGTTTESTEDVRWTAHPRSTNKGTTFTVPDTLELTVSDFPYAHTYDRPTLLALNLDIQEFVEGLRVLQQQVPSSPSEAVSLSNSMYDESTTKPSDIQPSDIGMTSRPTTPNPTAVAATRKAARDAAILACLAHAARLDNATRRLRPREARRYAQQVQDVCGLLAYTDMEASPLAGYLEQERRQRLADMVEGCILACLGYPRQSLLESLWQQDAYLWHPEYGHLAMNEIKLEDAEDGQYKKMKELAMDLLYYEPVMRLS</sequence>
<dbReference type="Proteomes" id="UP001230649">
    <property type="component" value="Unassembled WGS sequence"/>
</dbReference>
<protein>
    <submittedName>
        <fullName evidence="1">Uncharacterized protein</fullName>
    </submittedName>
</protein>
<organism evidence="1 2">
    <name type="scientific">Naganishia adeliensis</name>
    <dbReference type="NCBI Taxonomy" id="92952"/>
    <lineage>
        <taxon>Eukaryota</taxon>
        <taxon>Fungi</taxon>
        <taxon>Dikarya</taxon>
        <taxon>Basidiomycota</taxon>
        <taxon>Agaricomycotina</taxon>
        <taxon>Tremellomycetes</taxon>
        <taxon>Filobasidiales</taxon>
        <taxon>Filobasidiaceae</taxon>
        <taxon>Naganishia</taxon>
    </lineage>
</organism>
<evidence type="ECO:0000313" key="1">
    <source>
        <dbReference type="EMBL" id="KAJ9108061.1"/>
    </source>
</evidence>
<dbReference type="EMBL" id="JASBWS010000034">
    <property type="protein sequence ID" value="KAJ9108061.1"/>
    <property type="molecule type" value="Genomic_DNA"/>
</dbReference>